<sequence length="440" mass="47967">MDDFMTTITVALIKLPSAIEELKAAQQGQHKVTAEHQNAIASLRQCKDKFVNHVNGIEAKLSSNNIESHELRAKQKQLSQEINHISGNYQALAASVEDLARSTPVFRPAPDGRGLVLGLSASQIQQPQGLRAQDLNINEAAAMPPPPPPRPRLPAFERESSMVSTSTLVGDDHVSNIALPVRELTRVQSARLGQNMAMKRKRSSNGSATEDRAVATSRAVDYAKRRMARDITDQQMLDVAHGDTPPSKTSDVSDTKRSRNAKFVPEDGVHKFSAVVAQGTVVDQNNGFPLLDMESEGEDVAVAPRKIAPQSLLQQSSIRLLHGSGNAMRRSPESVPRRLEVQTASSSPPSSLSDEASPKAARVSIPLTSTNRAEALLARFQVRGGGSEKGHAEVAQDESSDESIIFKKNWRSKRERRPTLKKQAQARWETLGGHLLFGCE</sequence>
<evidence type="ECO:0000313" key="2">
    <source>
        <dbReference type="EMBL" id="KAF2769039.1"/>
    </source>
</evidence>
<gene>
    <name evidence="2" type="ORF">EJ03DRAFT_374867</name>
</gene>
<protein>
    <submittedName>
        <fullName evidence="2">Uncharacterized protein</fullName>
    </submittedName>
</protein>
<feature type="compositionally biased region" description="Basic and acidic residues" evidence="1">
    <location>
        <begin position="330"/>
        <end position="340"/>
    </location>
</feature>
<dbReference type="AlphaFoldDB" id="A0A6G1L8Z4"/>
<name>A0A6G1L8Z4_9PEZI</name>
<accession>A0A6G1L8Z4</accession>
<dbReference type="Proteomes" id="UP000799436">
    <property type="component" value="Unassembled WGS sequence"/>
</dbReference>
<evidence type="ECO:0000313" key="3">
    <source>
        <dbReference type="Proteomes" id="UP000799436"/>
    </source>
</evidence>
<dbReference type="OrthoDB" id="10557258at2759"/>
<organism evidence="2 3">
    <name type="scientific">Teratosphaeria nubilosa</name>
    <dbReference type="NCBI Taxonomy" id="161662"/>
    <lineage>
        <taxon>Eukaryota</taxon>
        <taxon>Fungi</taxon>
        <taxon>Dikarya</taxon>
        <taxon>Ascomycota</taxon>
        <taxon>Pezizomycotina</taxon>
        <taxon>Dothideomycetes</taxon>
        <taxon>Dothideomycetidae</taxon>
        <taxon>Mycosphaerellales</taxon>
        <taxon>Teratosphaeriaceae</taxon>
        <taxon>Teratosphaeria</taxon>
    </lineage>
</organism>
<feature type="region of interest" description="Disordered" evidence="1">
    <location>
        <begin position="323"/>
        <end position="366"/>
    </location>
</feature>
<evidence type="ECO:0000256" key="1">
    <source>
        <dbReference type="SAM" id="MobiDB-lite"/>
    </source>
</evidence>
<feature type="compositionally biased region" description="Low complexity" evidence="1">
    <location>
        <begin position="345"/>
        <end position="355"/>
    </location>
</feature>
<dbReference type="EMBL" id="ML995838">
    <property type="protein sequence ID" value="KAF2769039.1"/>
    <property type="molecule type" value="Genomic_DNA"/>
</dbReference>
<proteinExistence type="predicted"/>
<feature type="region of interest" description="Disordered" evidence="1">
    <location>
        <begin position="232"/>
        <end position="259"/>
    </location>
</feature>
<keyword evidence="3" id="KW-1185">Reference proteome</keyword>
<reference evidence="2" key="1">
    <citation type="journal article" date="2020" name="Stud. Mycol.">
        <title>101 Dothideomycetes genomes: a test case for predicting lifestyles and emergence of pathogens.</title>
        <authorList>
            <person name="Haridas S."/>
            <person name="Albert R."/>
            <person name="Binder M."/>
            <person name="Bloem J."/>
            <person name="Labutti K."/>
            <person name="Salamov A."/>
            <person name="Andreopoulos B."/>
            <person name="Baker S."/>
            <person name="Barry K."/>
            <person name="Bills G."/>
            <person name="Bluhm B."/>
            <person name="Cannon C."/>
            <person name="Castanera R."/>
            <person name="Culley D."/>
            <person name="Daum C."/>
            <person name="Ezra D."/>
            <person name="Gonzalez J."/>
            <person name="Henrissat B."/>
            <person name="Kuo A."/>
            <person name="Liang C."/>
            <person name="Lipzen A."/>
            <person name="Lutzoni F."/>
            <person name="Magnuson J."/>
            <person name="Mondo S."/>
            <person name="Nolan M."/>
            <person name="Ohm R."/>
            <person name="Pangilinan J."/>
            <person name="Park H.-J."/>
            <person name="Ramirez L."/>
            <person name="Alfaro M."/>
            <person name="Sun H."/>
            <person name="Tritt A."/>
            <person name="Yoshinaga Y."/>
            <person name="Zwiers L.-H."/>
            <person name="Turgeon B."/>
            <person name="Goodwin S."/>
            <person name="Spatafora J."/>
            <person name="Crous P."/>
            <person name="Grigoriev I."/>
        </authorList>
    </citation>
    <scope>NUCLEOTIDE SEQUENCE</scope>
    <source>
        <strain evidence="2">CBS 116005</strain>
    </source>
</reference>